<name>A0A1E4T1D5_9ASCO</name>
<dbReference type="Pfam" id="PF09848">
    <property type="entry name" value="SLFN-g3_helicase"/>
    <property type="match status" value="1"/>
</dbReference>
<keyword evidence="3" id="KW-1185">Reference proteome</keyword>
<protein>
    <recommendedName>
        <fullName evidence="1">Schlafen group 3-like DNA/RNA helicase domain-containing protein</fullName>
    </recommendedName>
</protein>
<organism evidence="2 3">
    <name type="scientific">[Candida] arabinofermentans NRRL YB-2248</name>
    <dbReference type="NCBI Taxonomy" id="983967"/>
    <lineage>
        <taxon>Eukaryota</taxon>
        <taxon>Fungi</taxon>
        <taxon>Dikarya</taxon>
        <taxon>Ascomycota</taxon>
        <taxon>Saccharomycotina</taxon>
        <taxon>Pichiomycetes</taxon>
        <taxon>Pichiales</taxon>
        <taxon>Pichiaceae</taxon>
        <taxon>Ogataea</taxon>
        <taxon>Ogataea/Candida clade</taxon>
    </lineage>
</organism>
<evidence type="ECO:0000313" key="2">
    <source>
        <dbReference type="EMBL" id="ODV85563.1"/>
    </source>
</evidence>
<dbReference type="Gene3D" id="3.40.50.300">
    <property type="entry name" value="P-loop containing nucleotide triphosphate hydrolases"/>
    <property type="match status" value="1"/>
</dbReference>
<dbReference type="SUPFAM" id="SSF52540">
    <property type="entry name" value="P-loop containing nucleoside triphosphate hydrolases"/>
    <property type="match status" value="1"/>
</dbReference>
<dbReference type="Proteomes" id="UP000094801">
    <property type="component" value="Unassembled WGS sequence"/>
</dbReference>
<proteinExistence type="predicted"/>
<feature type="domain" description="Schlafen group 3-like DNA/RNA helicase" evidence="1">
    <location>
        <begin position="48"/>
        <end position="398"/>
    </location>
</feature>
<accession>A0A1E4T1D5</accession>
<dbReference type="InterPro" id="IPR027417">
    <property type="entry name" value="P-loop_NTPase"/>
</dbReference>
<dbReference type="AlphaFoldDB" id="A0A1E4T1D5"/>
<sequence>MLDGFKRPDAIDKLSHVQLSKEQIQLKIKVLNFIREGLKNYKPKDKASVFVIDGDAGTGKSVILNSLFNDIQKISKKSSFEENDVLTGTENYLVVNHPEMLKLYHRLSLSFDYLTKKDIERPTSLINRLAKEKSNGCDVIIVDEAHLLATAKNAYKRFYGENHLEELMKLGKVLVIVYDDKQSLRMDQYWSEGTDNGGTLKDYLNSAKACETYYLKEQFRVTGAPDVQEWIKSISTTKKILPIPTTDAKRRTNGDLDAFDFKIWDDCGAMYEELKKKDHEFGQCRVLCTYDFPYRLGTKDCNIKPWSERPDTIDEVGSVYTIQGFDLNYSGVILGRSVGYDAENDEIVIRPELYDDKAGFTKRSNIVSPDSVKEKIILNSINVLLTRGVRGMYIYAWDDELRKRLLRD</sequence>
<dbReference type="OrthoDB" id="411123at2759"/>
<gene>
    <name evidence="2" type="ORF">CANARDRAFT_207507</name>
</gene>
<dbReference type="EMBL" id="KV453852">
    <property type="protein sequence ID" value="ODV85563.1"/>
    <property type="molecule type" value="Genomic_DNA"/>
</dbReference>
<reference evidence="3" key="1">
    <citation type="submission" date="2016-04" db="EMBL/GenBank/DDBJ databases">
        <title>Comparative genomics of biotechnologically important yeasts.</title>
        <authorList>
            <consortium name="DOE Joint Genome Institute"/>
            <person name="Riley R."/>
            <person name="Haridas S."/>
            <person name="Wolfe K.H."/>
            <person name="Lopes M.R."/>
            <person name="Hittinger C.T."/>
            <person name="Goker M."/>
            <person name="Salamov A."/>
            <person name="Wisecaver J."/>
            <person name="Long T.M."/>
            <person name="Aerts A.L."/>
            <person name="Barry K."/>
            <person name="Choi C."/>
            <person name="Clum A."/>
            <person name="Coughlan A.Y."/>
            <person name="Deshpande S."/>
            <person name="Douglass A.P."/>
            <person name="Hanson S.J."/>
            <person name="Klenk H.-P."/>
            <person name="Labutti K."/>
            <person name="Lapidus A."/>
            <person name="Lindquist E."/>
            <person name="Lipzen A."/>
            <person name="Meier-Kolthoff J.P."/>
            <person name="Ohm R.A."/>
            <person name="Otillar R.P."/>
            <person name="Pangilinan J."/>
            <person name="Peng Y."/>
            <person name="Rokas A."/>
            <person name="Rosa C.A."/>
            <person name="Scheuner C."/>
            <person name="Sibirny A.A."/>
            <person name="Slot J.C."/>
            <person name="Stielow J.B."/>
            <person name="Sun H."/>
            <person name="Kurtzman C.P."/>
            <person name="Blackwell M."/>
            <person name="Grigoriev I.V."/>
            <person name="Jeffries T.W."/>
        </authorList>
    </citation>
    <scope>NUCLEOTIDE SEQUENCE [LARGE SCALE GENOMIC DNA]</scope>
    <source>
        <strain evidence="3">NRRL YB-2248</strain>
    </source>
</reference>
<dbReference type="InterPro" id="IPR018647">
    <property type="entry name" value="SLFN_3-like_DNA/RNA_helicase"/>
</dbReference>
<evidence type="ECO:0000313" key="3">
    <source>
        <dbReference type="Proteomes" id="UP000094801"/>
    </source>
</evidence>
<evidence type="ECO:0000259" key="1">
    <source>
        <dbReference type="Pfam" id="PF09848"/>
    </source>
</evidence>